<feature type="domain" description="Ribonuclease H1 N-terminal" evidence="2">
    <location>
        <begin position="161"/>
        <end position="199"/>
    </location>
</feature>
<organism evidence="3 4">
    <name type="scientific">Ceriporiopsis subvermispora (strain B)</name>
    <name type="common">White-rot fungus</name>
    <name type="synonym">Gelatoporia subvermispora</name>
    <dbReference type="NCBI Taxonomy" id="914234"/>
    <lineage>
        <taxon>Eukaryota</taxon>
        <taxon>Fungi</taxon>
        <taxon>Dikarya</taxon>
        <taxon>Basidiomycota</taxon>
        <taxon>Agaricomycotina</taxon>
        <taxon>Agaricomycetes</taxon>
        <taxon>Polyporales</taxon>
        <taxon>Gelatoporiaceae</taxon>
        <taxon>Gelatoporia</taxon>
    </lineage>
</organism>
<dbReference type="InterPro" id="IPR037056">
    <property type="entry name" value="RNase_H1_N_sf"/>
</dbReference>
<dbReference type="InterPro" id="IPR011320">
    <property type="entry name" value="RNase_H1_N"/>
</dbReference>
<gene>
    <name evidence="3" type="ORF">CERSUDRAFT_101139</name>
</gene>
<sequence length="228" mass="24160">MANVESERPATPTSPPAVPSTPRRRAGPSGRSPMPMPTLIPQSPRTQIMHLQGESPAPLLSFHPAPSSGPTLAPLPMPLPSTAKGKAREVLLQREARGKPAKPTVTTEGSPSSSLCEPAECQREARNDGVRQAGSGYHCDGGVFAPLPPARRPGSIWQGPAYVVTVGQVPGIYPTWNQCSAMIARFSGAVWKKYACEADGRAVFERALARGAVYNIPLERVRIALVGA</sequence>
<evidence type="ECO:0000256" key="1">
    <source>
        <dbReference type="SAM" id="MobiDB-lite"/>
    </source>
</evidence>
<feature type="region of interest" description="Disordered" evidence="1">
    <location>
        <begin position="1"/>
        <end position="73"/>
    </location>
</feature>
<dbReference type="SUPFAM" id="SSF55658">
    <property type="entry name" value="L9 N-domain-like"/>
    <property type="match status" value="1"/>
</dbReference>
<dbReference type="OrthoDB" id="432234at2759"/>
<dbReference type="Proteomes" id="UP000016930">
    <property type="component" value="Unassembled WGS sequence"/>
</dbReference>
<evidence type="ECO:0000313" key="4">
    <source>
        <dbReference type="Proteomes" id="UP000016930"/>
    </source>
</evidence>
<reference evidence="3 4" key="1">
    <citation type="journal article" date="2012" name="Proc. Natl. Acad. Sci. U.S.A.">
        <title>Comparative genomics of Ceriporiopsis subvermispora and Phanerochaete chrysosporium provide insight into selective ligninolysis.</title>
        <authorList>
            <person name="Fernandez-Fueyo E."/>
            <person name="Ruiz-Duenas F.J."/>
            <person name="Ferreira P."/>
            <person name="Floudas D."/>
            <person name="Hibbett D.S."/>
            <person name="Canessa P."/>
            <person name="Larrondo L.F."/>
            <person name="James T.Y."/>
            <person name="Seelenfreund D."/>
            <person name="Lobos S."/>
            <person name="Polanco R."/>
            <person name="Tello M."/>
            <person name="Honda Y."/>
            <person name="Watanabe T."/>
            <person name="Watanabe T."/>
            <person name="Ryu J.S."/>
            <person name="Kubicek C.P."/>
            <person name="Schmoll M."/>
            <person name="Gaskell J."/>
            <person name="Hammel K.E."/>
            <person name="St John F.J."/>
            <person name="Vanden Wymelenberg A."/>
            <person name="Sabat G."/>
            <person name="Splinter BonDurant S."/>
            <person name="Syed K."/>
            <person name="Yadav J.S."/>
            <person name="Doddapaneni H."/>
            <person name="Subramanian V."/>
            <person name="Lavin J.L."/>
            <person name="Oguiza J.A."/>
            <person name="Perez G."/>
            <person name="Pisabarro A.G."/>
            <person name="Ramirez L."/>
            <person name="Santoyo F."/>
            <person name="Master E."/>
            <person name="Coutinho P.M."/>
            <person name="Henrissat B."/>
            <person name="Lombard V."/>
            <person name="Magnuson J.K."/>
            <person name="Kuees U."/>
            <person name="Hori C."/>
            <person name="Igarashi K."/>
            <person name="Samejima M."/>
            <person name="Held B.W."/>
            <person name="Barry K.W."/>
            <person name="LaButti K.M."/>
            <person name="Lapidus A."/>
            <person name="Lindquist E.A."/>
            <person name="Lucas S.M."/>
            <person name="Riley R."/>
            <person name="Salamov A.A."/>
            <person name="Hoffmeister D."/>
            <person name="Schwenk D."/>
            <person name="Hadar Y."/>
            <person name="Yarden O."/>
            <person name="de Vries R.P."/>
            <person name="Wiebenga A."/>
            <person name="Stenlid J."/>
            <person name="Eastwood D."/>
            <person name="Grigoriev I.V."/>
            <person name="Berka R.M."/>
            <person name="Blanchette R.A."/>
            <person name="Kersten P."/>
            <person name="Martinez A.T."/>
            <person name="Vicuna R."/>
            <person name="Cullen D."/>
        </authorList>
    </citation>
    <scope>NUCLEOTIDE SEQUENCE [LARGE SCALE GENOMIC DNA]</scope>
    <source>
        <strain evidence="3 4">B</strain>
    </source>
</reference>
<dbReference type="EMBL" id="KB445923">
    <property type="protein sequence ID" value="EMD30643.1"/>
    <property type="molecule type" value="Genomic_DNA"/>
</dbReference>
<dbReference type="Gene3D" id="3.40.970.10">
    <property type="entry name" value="Ribonuclease H1, N-terminal domain"/>
    <property type="match status" value="1"/>
</dbReference>
<dbReference type="Pfam" id="PF01693">
    <property type="entry name" value="Cauli_VI"/>
    <property type="match status" value="1"/>
</dbReference>
<name>M2Q1F5_CERS8</name>
<dbReference type="AlphaFoldDB" id="M2Q1F5"/>
<protein>
    <recommendedName>
        <fullName evidence="2">Ribonuclease H1 N-terminal domain-containing protein</fullName>
    </recommendedName>
</protein>
<proteinExistence type="predicted"/>
<evidence type="ECO:0000259" key="2">
    <source>
        <dbReference type="Pfam" id="PF01693"/>
    </source>
</evidence>
<evidence type="ECO:0000313" key="3">
    <source>
        <dbReference type="EMBL" id="EMD30643.1"/>
    </source>
</evidence>
<feature type="compositionally biased region" description="Polar residues" evidence="1">
    <location>
        <begin position="104"/>
        <end position="115"/>
    </location>
</feature>
<feature type="region of interest" description="Disordered" evidence="1">
    <location>
        <begin position="96"/>
        <end position="118"/>
    </location>
</feature>
<keyword evidence="4" id="KW-1185">Reference proteome</keyword>
<dbReference type="InterPro" id="IPR009027">
    <property type="entry name" value="Ribosomal_bL9/RNase_H1_N"/>
</dbReference>
<dbReference type="HOGENOM" id="CLU_1214603_0_0_1"/>
<accession>M2Q1F5</accession>